<dbReference type="AlphaFoldDB" id="A0A6G4ED79"/>
<name>A0A6G4ED79_CLOBO</name>
<evidence type="ECO:0000313" key="1">
    <source>
        <dbReference type="EMBL" id="NFH61197.1"/>
    </source>
</evidence>
<protein>
    <submittedName>
        <fullName evidence="1">Uncharacterized protein</fullName>
    </submittedName>
</protein>
<sequence length="91" mass="10130">MTLEEKNQAKAILIIKNYINKNLSDNYIVTHYSLAIDQLIENATKLQGMKVTGVSSMSEGNQSISFENGAEAWTITPDVKALLPVPYVRML</sequence>
<accession>A0A6G4ED79</accession>
<gene>
    <name evidence="1" type="ORF">FC962_04640</name>
</gene>
<dbReference type="EMBL" id="SWRL01000002">
    <property type="protein sequence ID" value="NFH61197.1"/>
    <property type="molecule type" value="Genomic_DNA"/>
</dbReference>
<comment type="caution">
    <text evidence="1">The sequence shown here is derived from an EMBL/GenBank/DDBJ whole genome shotgun (WGS) entry which is preliminary data.</text>
</comment>
<proteinExistence type="predicted"/>
<reference evidence="1" key="1">
    <citation type="submission" date="2019-04" db="EMBL/GenBank/DDBJ databases">
        <title>Genome sequencing of Clostridium botulinum Groups I-IV and Clostridium butyricum.</title>
        <authorList>
            <person name="Brunt J."/>
            <person name="Van Vliet A.H.M."/>
            <person name="Stringer S.C."/>
            <person name="Carter A.T."/>
            <person name="Peck M.W."/>
        </authorList>
    </citation>
    <scope>NUCLEOTIDE SEQUENCE</scope>
    <source>
        <strain evidence="1">IFR 15/031</strain>
    </source>
</reference>
<organism evidence="1">
    <name type="scientific">Clostridium botulinum</name>
    <dbReference type="NCBI Taxonomy" id="1491"/>
    <lineage>
        <taxon>Bacteria</taxon>
        <taxon>Bacillati</taxon>
        <taxon>Bacillota</taxon>
        <taxon>Clostridia</taxon>
        <taxon>Eubacteriales</taxon>
        <taxon>Clostridiaceae</taxon>
        <taxon>Clostridium</taxon>
    </lineage>
</organism>
<dbReference type="RefSeq" id="WP_061319512.1">
    <property type="nucleotide sequence ID" value="NZ_CP013849.1"/>
</dbReference>